<dbReference type="AlphaFoldDB" id="E8LN59"/>
<sequence>MKFRSKLFALCAAASVCISANAGIYDFGTYDADDFGYIPDDMLELPDTPAAYVSGIWLTQDFLGRDIKFVVQLTEGVPYVGEVGSDPIPVNLVKVTKDETVVVQLLAGEKKQIMLKEVNKDGERMLLVQPVGANSAMQFVNSSLEYMTPNQVAQSSKDLKQ</sequence>
<organism evidence="2 3">
    <name type="scientific">Succinatimonas hippei (strain DSM 22608 / JCM 16073 / KCTC 15190 / YIT 12066)</name>
    <dbReference type="NCBI Taxonomy" id="762983"/>
    <lineage>
        <taxon>Bacteria</taxon>
        <taxon>Pseudomonadati</taxon>
        <taxon>Pseudomonadota</taxon>
        <taxon>Gammaproteobacteria</taxon>
        <taxon>Aeromonadales</taxon>
        <taxon>Succinivibrionaceae</taxon>
        <taxon>Succinatimonas</taxon>
    </lineage>
</organism>
<name>E8LN59_SUCHY</name>
<dbReference type="EMBL" id="AEVO01000159">
    <property type="protein sequence ID" value="EFY06007.1"/>
    <property type="molecule type" value="Genomic_DNA"/>
</dbReference>
<dbReference type="RefSeq" id="WP_009144347.1">
    <property type="nucleotide sequence ID" value="NZ_GL831077.1"/>
</dbReference>
<dbReference type="HOGENOM" id="CLU_1642854_0_0_6"/>
<gene>
    <name evidence="2" type="ORF">HMPREF9444_02213</name>
</gene>
<reference evidence="2 3" key="1">
    <citation type="submission" date="2011-01" db="EMBL/GenBank/DDBJ databases">
        <authorList>
            <person name="Weinstock G."/>
            <person name="Sodergren E."/>
            <person name="Clifton S."/>
            <person name="Fulton L."/>
            <person name="Fulton B."/>
            <person name="Courtney L."/>
            <person name="Fronick C."/>
            <person name="Harrison M."/>
            <person name="Strong C."/>
            <person name="Farmer C."/>
            <person name="Delahaunty K."/>
            <person name="Markovic C."/>
            <person name="Hall O."/>
            <person name="Minx P."/>
            <person name="Tomlinson C."/>
            <person name="Mitreva M."/>
            <person name="Hou S."/>
            <person name="Chen J."/>
            <person name="Wollam A."/>
            <person name="Pepin K.H."/>
            <person name="Johnson M."/>
            <person name="Bhonagiri V."/>
            <person name="Zhang X."/>
            <person name="Suruliraj S."/>
            <person name="Warren W."/>
            <person name="Chinwalla A."/>
            <person name="Mardis E.R."/>
            <person name="Wilson R.K."/>
        </authorList>
    </citation>
    <scope>NUCLEOTIDE SEQUENCE [LARGE SCALE GENOMIC DNA]</scope>
    <source>
        <strain evidence="3">DSM 22608 / JCM 16073 / KCTC 15190 / YIT 12066</strain>
    </source>
</reference>
<comment type="caution">
    <text evidence="2">The sequence shown here is derived from an EMBL/GenBank/DDBJ whole genome shotgun (WGS) entry which is preliminary data.</text>
</comment>
<proteinExistence type="predicted"/>
<protein>
    <submittedName>
        <fullName evidence="2">Uncharacterized protein</fullName>
    </submittedName>
</protein>
<keyword evidence="1" id="KW-0732">Signal</keyword>
<dbReference type="Proteomes" id="UP000018458">
    <property type="component" value="Unassembled WGS sequence"/>
</dbReference>
<feature type="chain" id="PRO_5003227345" evidence="1">
    <location>
        <begin position="23"/>
        <end position="161"/>
    </location>
</feature>
<keyword evidence="3" id="KW-1185">Reference proteome</keyword>
<evidence type="ECO:0000313" key="3">
    <source>
        <dbReference type="Proteomes" id="UP000018458"/>
    </source>
</evidence>
<accession>E8LN59</accession>
<evidence type="ECO:0000256" key="1">
    <source>
        <dbReference type="SAM" id="SignalP"/>
    </source>
</evidence>
<feature type="signal peptide" evidence="1">
    <location>
        <begin position="1"/>
        <end position="22"/>
    </location>
</feature>
<evidence type="ECO:0000313" key="2">
    <source>
        <dbReference type="EMBL" id="EFY06007.1"/>
    </source>
</evidence>